<name>I3EHJ0_NEMP3</name>
<dbReference type="VEuPathDB" id="MicrosporidiaDB:NEQG_01377"/>
<dbReference type="Pfam" id="PF16198">
    <property type="entry name" value="TruB_C_2"/>
    <property type="match status" value="1"/>
</dbReference>
<protein>
    <recommendedName>
        <fullName evidence="5">H/ACA ribonucleoprotein complex subunit CBF5</fullName>
    </recommendedName>
    <alternativeName>
        <fullName evidence="7">H/ACA ribonucleoprotein complex subunit cbf5</fullName>
    </alternativeName>
</protein>
<dbReference type="InterPro" id="IPR020103">
    <property type="entry name" value="PsdUridine_synth_cat_dom_sf"/>
</dbReference>
<dbReference type="EMBL" id="GL870878">
    <property type="protein sequence ID" value="EIJ88687.1"/>
    <property type="molecule type" value="Genomic_DNA"/>
</dbReference>
<evidence type="ECO:0000256" key="6">
    <source>
        <dbReference type="ARBA" id="ARBA00023235"/>
    </source>
</evidence>
<sequence>MKQINYATDKGVEIDSPMTIKAKHALMNNTGEKLTHSGDWPLLLKGMEDMNIKSLKYTPTSYGYCPLERPLDIYLEYGVINLDKPCNPSSHEIVSWIKSILRCERTGHSGTLDPMVSGCLPVCLNKATRIAKCQQDAGKEYVGVVKFDEGVSKEKFIEALNLFVGPLLQRPPEQCAVKRNLRIRKVNQVEYLDFDEEKQLGLFRVDCEAGTYIRSLCTHLGLYLGVKSEMVDLRRTRSGAVSEDNLVTMHDVLDAMYLHQKTMDQSYLRAVVQPLESLLVGYPRVIIKDSCINAICYGGQLTAKGVLRYGDFNHKDTIVLVSPKGEAVALAVALVTSPQLSMMEHGVVCRTKRVIMNKDTYQRQWKLGPQAHTKDSEENKANTAPEVNKPQEMQDRETKTPEKRKPQQEDKSFLKKSKKEFS</sequence>
<dbReference type="OrthoDB" id="10250002at2759"/>
<dbReference type="PANTHER" id="PTHR23127">
    <property type="entry name" value="CENTROMERE/MICROTUBULE BINDING PROTEIN CBF5"/>
    <property type="match status" value="1"/>
</dbReference>
<dbReference type="GO" id="GO:0031120">
    <property type="term" value="P:snRNA pseudouridine synthesis"/>
    <property type="evidence" value="ECO:0007669"/>
    <property type="project" value="TreeGrafter"/>
</dbReference>
<dbReference type="SUPFAM" id="SSF55120">
    <property type="entry name" value="Pseudouridine synthase"/>
    <property type="match status" value="1"/>
</dbReference>
<comment type="catalytic activity">
    <reaction evidence="1">
        <text>a uridine in mRNA = a pseudouridine in mRNA</text>
        <dbReference type="Rhea" id="RHEA:56644"/>
        <dbReference type="Rhea" id="RHEA-COMP:14658"/>
        <dbReference type="Rhea" id="RHEA-COMP:14659"/>
        <dbReference type="ChEBI" id="CHEBI:65314"/>
        <dbReference type="ChEBI" id="CHEBI:65315"/>
    </reaction>
</comment>
<evidence type="ECO:0000256" key="5">
    <source>
        <dbReference type="ARBA" id="ARBA00019272"/>
    </source>
</evidence>
<dbReference type="Pfam" id="PF01472">
    <property type="entry name" value="PUA"/>
    <property type="match status" value="1"/>
</dbReference>
<evidence type="ECO:0000313" key="11">
    <source>
        <dbReference type="EMBL" id="EIJ88687.1"/>
    </source>
</evidence>
<dbReference type="CDD" id="cd02572">
    <property type="entry name" value="PseudoU_synth_hDyskerin"/>
    <property type="match status" value="1"/>
</dbReference>
<proteinExistence type="inferred from homology"/>
<evidence type="ECO:0000256" key="3">
    <source>
        <dbReference type="ARBA" id="ARBA00001896"/>
    </source>
</evidence>
<dbReference type="PROSITE" id="PS50890">
    <property type="entry name" value="PUA"/>
    <property type="match status" value="1"/>
</dbReference>
<evidence type="ECO:0000256" key="2">
    <source>
        <dbReference type="ARBA" id="ARBA00001832"/>
    </source>
</evidence>
<dbReference type="Proteomes" id="UP000002872">
    <property type="component" value="Unassembled WGS sequence"/>
</dbReference>
<dbReference type="Gene3D" id="2.30.130.10">
    <property type="entry name" value="PUA domain"/>
    <property type="match status" value="1"/>
</dbReference>
<dbReference type="Pfam" id="PF01509">
    <property type="entry name" value="TruB_N"/>
    <property type="match status" value="1"/>
</dbReference>
<dbReference type="STRING" id="935791.I3EHJ0"/>
<evidence type="ECO:0000259" key="9">
    <source>
        <dbReference type="SMART" id="SM00359"/>
    </source>
</evidence>
<dbReference type="InterPro" id="IPR015947">
    <property type="entry name" value="PUA-like_sf"/>
</dbReference>
<evidence type="ECO:0000256" key="8">
    <source>
        <dbReference type="SAM" id="MobiDB-lite"/>
    </source>
</evidence>
<reference evidence="11" key="1">
    <citation type="submission" date="2011-01" db="EMBL/GenBank/DDBJ databases">
        <title>The Genome Sequence of Nematocida parisii strain ERTm3.</title>
        <authorList>
            <consortium name="The Broad Institute Genome Sequencing Platform"/>
            <consortium name="The Broad Institute Genome Sequencing Center for Infectious Disease"/>
            <person name="Cuomo C."/>
            <person name="Troemel E."/>
            <person name="Young S.K."/>
            <person name="Zeng Q."/>
            <person name="Gargeya S."/>
            <person name="Fitzgerald M."/>
            <person name="Haas B."/>
            <person name="Abouelleil A."/>
            <person name="Alvarado L."/>
            <person name="Arachchi H.M."/>
            <person name="Berlin A."/>
            <person name="Chapman S.B."/>
            <person name="Gearin G."/>
            <person name="Goldberg J."/>
            <person name="Griggs A."/>
            <person name="Gujja S."/>
            <person name="Hansen M."/>
            <person name="Heiman D."/>
            <person name="Howarth C."/>
            <person name="Larimer J."/>
            <person name="Lui A."/>
            <person name="MacDonald P.J.P."/>
            <person name="McCowen C."/>
            <person name="Montmayeur A."/>
            <person name="Murphy C."/>
            <person name="Neiman D."/>
            <person name="Pearson M."/>
            <person name="Priest M."/>
            <person name="Roberts A."/>
            <person name="Saif S."/>
            <person name="Shea T."/>
            <person name="Sisk P."/>
            <person name="Stolte C."/>
            <person name="Sykes S."/>
            <person name="Wortman J."/>
            <person name="Nusbaum C."/>
            <person name="Birren B."/>
        </authorList>
    </citation>
    <scope>NUCLEOTIDE SEQUENCE</scope>
    <source>
        <strain evidence="11">ERTm3</strain>
    </source>
</reference>
<dbReference type="OMA" id="GPFKEDE"/>
<dbReference type="SMART" id="SM01136">
    <property type="entry name" value="DKCLD"/>
    <property type="match status" value="1"/>
</dbReference>
<comment type="catalytic activity">
    <reaction evidence="2">
        <text>uridine in snRNA = pseudouridine in snRNA</text>
        <dbReference type="Rhea" id="RHEA:51124"/>
        <dbReference type="Rhea" id="RHEA-COMP:12891"/>
        <dbReference type="Rhea" id="RHEA-COMP:12892"/>
        <dbReference type="ChEBI" id="CHEBI:65314"/>
        <dbReference type="ChEBI" id="CHEBI:65315"/>
    </reaction>
</comment>
<feature type="compositionally biased region" description="Basic and acidic residues" evidence="8">
    <location>
        <begin position="392"/>
        <end position="422"/>
    </location>
</feature>
<comment type="catalytic activity">
    <reaction evidence="3">
        <text>uridine in 5S rRNA = pseudouridine in 5S rRNA</text>
        <dbReference type="Rhea" id="RHEA:47036"/>
        <dbReference type="Rhea" id="RHEA-COMP:11730"/>
        <dbReference type="Rhea" id="RHEA-COMP:11731"/>
        <dbReference type="ChEBI" id="CHEBI:65314"/>
        <dbReference type="ChEBI" id="CHEBI:65315"/>
    </reaction>
</comment>
<evidence type="ECO:0000259" key="10">
    <source>
        <dbReference type="SMART" id="SM01136"/>
    </source>
</evidence>
<evidence type="ECO:0000256" key="1">
    <source>
        <dbReference type="ARBA" id="ARBA00001166"/>
    </source>
</evidence>
<comment type="similarity">
    <text evidence="4">Belongs to the pseudouridine synthase TruB family.</text>
</comment>
<keyword evidence="6" id="KW-0413">Isomerase</keyword>
<feature type="domain" description="PUA" evidence="9">
    <location>
        <begin position="283"/>
        <end position="356"/>
    </location>
</feature>
<dbReference type="InParanoid" id="I3EHJ0"/>
<dbReference type="GO" id="GO:0031118">
    <property type="term" value="P:rRNA pseudouridine synthesis"/>
    <property type="evidence" value="ECO:0007669"/>
    <property type="project" value="TreeGrafter"/>
</dbReference>
<dbReference type="FunCoup" id="I3EHJ0">
    <property type="interactions" value="326"/>
</dbReference>
<dbReference type="Gene3D" id="3.30.2350.10">
    <property type="entry name" value="Pseudouridine synthase"/>
    <property type="match status" value="1"/>
</dbReference>
<dbReference type="GO" id="GO:0003723">
    <property type="term" value="F:RNA binding"/>
    <property type="evidence" value="ECO:0007669"/>
    <property type="project" value="InterPro"/>
</dbReference>
<dbReference type="GO" id="GO:0000495">
    <property type="term" value="P:box H/ACA sno(s)RNA 3'-end processing"/>
    <property type="evidence" value="ECO:0007669"/>
    <property type="project" value="TreeGrafter"/>
</dbReference>
<accession>I3EHJ0</accession>
<dbReference type="SMART" id="SM00359">
    <property type="entry name" value="PUA"/>
    <property type="match status" value="1"/>
</dbReference>
<dbReference type="InterPro" id="IPR002501">
    <property type="entry name" value="PsdUridine_synth_N"/>
</dbReference>
<evidence type="ECO:0000313" key="12">
    <source>
        <dbReference type="Proteomes" id="UP000002872"/>
    </source>
</evidence>
<dbReference type="AlphaFoldDB" id="I3EHJ0"/>
<dbReference type="InterPro" id="IPR002478">
    <property type="entry name" value="PUA"/>
</dbReference>
<dbReference type="GO" id="GO:0009982">
    <property type="term" value="F:pseudouridine synthase activity"/>
    <property type="evidence" value="ECO:0007669"/>
    <property type="project" value="InterPro"/>
</dbReference>
<dbReference type="SUPFAM" id="SSF88697">
    <property type="entry name" value="PUA domain-like"/>
    <property type="match status" value="1"/>
</dbReference>
<dbReference type="InterPro" id="IPR012960">
    <property type="entry name" value="Dyskerin-like"/>
</dbReference>
<dbReference type="InterPro" id="IPR032819">
    <property type="entry name" value="TruB_C"/>
</dbReference>
<dbReference type="HOGENOM" id="CLU_032087_3_2_1"/>
<feature type="region of interest" description="Disordered" evidence="8">
    <location>
        <begin position="365"/>
        <end position="422"/>
    </location>
</feature>
<dbReference type="CDD" id="cd21148">
    <property type="entry name" value="PUA_Cbf5"/>
    <property type="match status" value="1"/>
</dbReference>
<evidence type="ECO:0000256" key="7">
    <source>
        <dbReference type="ARBA" id="ARBA00072225"/>
    </source>
</evidence>
<feature type="domain" description="Dyskerin-like" evidence="10">
    <location>
        <begin position="36"/>
        <end position="94"/>
    </location>
</feature>
<evidence type="ECO:0000256" key="4">
    <source>
        <dbReference type="ARBA" id="ARBA00008999"/>
    </source>
</evidence>
<dbReference type="InterPro" id="IPR036974">
    <property type="entry name" value="PUA_sf"/>
</dbReference>
<dbReference type="Pfam" id="PF08068">
    <property type="entry name" value="DKCLD"/>
    <property type="match status" value="1"/>
</dbReference>
<keyword evidence="12" id="KW-1185">Reference proteome</keyword>
<gene>
    <name evidence="11" type="ORF">NEQG_01377</name>
</gene>
<dbReference type="PANTHER" id="PTHR23127:SF0">
    <property type="entry name" value="H_ACA RIBONUCLEOPROTEIN COMPLEX SUBUNIT DKC1"/>
    <property type="match status" value="1"/>
</dbReference>
<dbReference type="NCBIfam" id="TIGR00425">
    <property type="entry name" value="CBF5"/>
    <property type="match status" value="1"/>
</dbReference>
<dbReference type="GO" id="GO:1990481">
    <property type="term" value="P:mRNA pseudouridine synthesis"/>
    <property type="evidence" value="ECO:0007669"/>
    <property type="project" value="TreeGrafter"/>
</dbReference>
<dbReference type="InterPro" id="IPR004802">
    <property type="entry name" value="tRNA_PsdUridine_synth_B_fam"/>
</dbReference>
<dbReference type="NCBIfam" id="NF003280">
    <property type="entry name" value="PRK04270.1"/>
    <property type="match status" value="1"/>
</dbReference>
<organism evidence="11 12">
    <name type="scientific">Nematocida parisii (strain ERTm3)</name>
    <name type="common">Nematode killer fungus</name>
    <dbReference type="NCBI Taxonomy" id="935791"/>
    <lineage>
        <taxon>Eukaryota</taxon>
        <taxon>Fungi</taxon>
        <taxon>Fungi incertae sedis</taxon>
        <taxon>Microsporidia</taxon>
        <taxon>Nematocida</taxon>
    </lineage>
</organism>
<dbReference type="FunFam" id="3.30.2350.10:FF:000001">
    <property type="entry name" value="H/ACA ribonucleoprotein complex subunit CBF5"/>
    <property type="match status" value="1"/>
</dbReference>